<dbReference type="EMBL" id="CM000158">
    <property type="protein sequence ID" value="KRJ99695.1"/>
    <property type="molecule type" value="Genomic_DNA"/>
</dbReference>
<evidence type="ECO:0000313" key="3">
    <source>
        <dbReference type="EMBL" id="KRJ99695.1"/>
    </source>
</evidence>
<feature type="chain" id="PRO_5006402759" evidence="2">
    <location>
        <begin position="19"/>
        <end position="582"/>
    </location>
</feature>
<feature type="compositionally biased region" description="Basic and acidic residues" evidence="1">
    <location>
        <begin position="330"/>
        <end position="343"/>
    </location>
</feature>
<feature type="compositionally biased region" description="Polar residues" evidence="1">
    <location>
        <begin position="158"/>
        <end position="168"/>
    </location>
</feature>
<protein>
    <submittedName>
        <fullName evidence="3">Uncharacterized protein, isoform F</fullName>
    </submittedName>
</protein>
<gene>
    <name evidence="3" type="primary">Dyak\GE12222</name>
    <name evidence="3" type="synonym">dyak_GLEANR_12493</name>
    <name evidence="3" type="synonym">GE12222</name>
    <name evidence="3" type="ORF">Dyak_GE12222</name>
</gene>
<dbReference type="AlphaFoldDB" id="A0A0R1DQZ6"/>
<keyword evidence="4" id="KW-1185">Reference proteome</keyword>
<evidence type="ECO:0000313" key="4">
    <source>
        <dbReference type="Proteomes" id="UP000002282"/>
    </source>
</evidence>
<feature type="region of interest" description="Disordered" evidence="1">
    <location>
        <begin position="269"/>
        <end position="288"/>
    </location>
</feature>
<feature type="compositionally biased region" description="Polar residues" evidence="1">
    <location>
        <begin position="192"/>
        <end position="204"/>
    </location>
</feature>
<organism evidence="3 4">
    <name type="scientific">Drosophila yakuba</name>
    <name type="common">Fruit fly</name>
    <dbReference type="NCBI Taxonomy" id="7245"/>
    <lineage>
        <taxon>Eukaryota</taxon>
        <taxon>Metazoa</taxon>
        <taxon>Ecdysozoa</taxon>
        <taxon>Arthropoda</taxon>
        <taxon>Hexapoda</taxon>
        <taxon>Insecta</taxon>
        <taxon>Pterygota</taxon>
        <taxon>Neoptera</taxon>
        <taxon>Endopterygota</taxon>
        <taxon>Diptera</taxon>
        <taxon>Brachycera</taxon>
        <taxon>Muscomorpha</taxon>
        <taxon>Ephydroidea</taxon>
        <taxon>Drosophilidae</taxon>
        <taxon>Drosophila</taxon>
        <taxon>Sophophora</taxon>
    </lineage>
</organism>
<proteinExistence type="predicted"/>
<feature type="region of interest" description="Disordered" evidence="1">
    <location>
        <begin position="81"/>
        <end position="238"/>
    </location>
</feature>
<feature type="signal peptide" evidence="2">
    <location>
        <begin position="1"/>
        <end position="18"/>
    </location>
</feature>
<evidence type="ECO:0000256" key="1">
    <source>
        <dbReference type="SAM" id="MobiDB-lite"/>
    </source>
</evidence>
<evidence type="ECO:0000256" key="2">
    <source>
        <dbReference type="SAM" id="SignalP"/>
    </source>
</evidence>
<dbReference type="OrthoDB" id="7873311at2759"/>
<name>A0A0R1DQZ6_DROYA</name>
<accession>A0A0R1DQZ6</accession>
<feature type="compositionally biased region" description="Basic and acidic residues" evidence="1">
    <location>
        <begin position="144"/>
        <end position="157"/>
    </location>
</feature>
<reference evidence="3 4" key="2">
    <citation type="journal article" date="2007" name="PLoS Biol.">
        <title>Principles of genome evolution in the Drosophila melanogaster species group.</title>
        <authorList>
            <person name="Ranz J.M."/>
            <person name="Maurin D."/>
            <person name="Chan Y.S."/>
            <person name="von Grotthuss M."/>
            <person name="Hillier L.W."/>
            <person name="Roote J."/>
            <person name="Ashburner M."/>
            <person name="Bergman C.M."/>
        </authorList>
    </citation>
    <scope>NUCLEOTIDE SEQUENCE [LARGE SCALE GENOMIC DNA]</scope>
    <source>
        <strain evidence="4">Tai18E2 / Tucson 14021-0261.01</strain>
    </source>
</reference>
<keyword evidence="2" id="KW-0732">Signal</keyword>
<reference evidence="3 4" key="1">
    <citation type="journal article" date="2007" name="Nature">
        <title>Evolution of genes and genomes on the Drosophila phylogeny.</title>
        <authorList>
            <consortium name="Drosophila 12 Genomes Consortium"/>
            <person name="Clark A.G."/>
            <person name="Eisen M.B."/>
            <person name="Smith D.R."/>
            <person name="Bergman C.M."/>
            <person name="Oliver B."/>
            <person name="Markow T.A."/>
            <person name="Kaufman T.C."/>
            <person name="Kellis M."/>
            <person name="Gelbart W."/>
            <person name="Iyer V.N."/>
            <person name="Pollard D.A."/>
            <person name="Sackton T.B."/>
            <person name="Larracuente A.M."/>
            <person name="Singh N.D."/>
            <person name="Abad J.P."/>
            <person name="Abt D.N."/>
            <person name="Adryan B."/>
            <person name="Aguade M."/>
            <person name="Akashi H."/>
            <person name="Anderson W.W."/>
            <person name="Aquadro C.F."/>
            <person name="Ardell D.H."/>
            <person name="Arguello R."/>
            <person name="Artieri C.G."/>
            <person name="Barbash D.A."/>
            <person name="Barker D."/>
            <person name="Barsanti P."/>
            <person name="Batterham P."/>
            <person name="Batzoglou S."/>
            <person name="Begun D."/>
            <person name="Bhutkar A."/>
            <person name="Blanco E."/>
            <person name="Bosak S.A."/>
            <person name="Bradley R.K."/>
            <person name="Brand A.D."/>
            <person name="Brent M.R."/>
            <person name="Brooks A.N."/>
            <person name="Brown R.H."/>
            <person name="Butlin R.K."/>
            <person name="Caggese C."/>
            <person name="Calvi B.R."/>
            <person name="Bernardo de Carvalho A."/>
            <person name="Caspi A."/>
            <person name="Castrezana S."/>
            <person name="Celniker S.E."/>
            <person name="Chang J.L."/>
            <person name="Chapple C."/>
            <person name="Chatterji S."/>
            <person name="Chinwalla A."/>
            <person name="Civetta A."/>
            <person name="Clifton S.W."/>
            <person name="Comeron J.M."/>
            <person name="Costello J.C."/>
            <person name="Coyne J.A."/>
            <person name="Daub J."/>
            <person name="David R.G."/>
            <person name="Delcher A.L."/>
            <person name="Delehaunty K."/>
            <person name="Do C.B."/>
            <person name="Ebling H."/>
            <person name="Edwards K."/>
            <person name="Eickbush T."/>
            <person name="Evans J.D."/>
            <person name="Filipski A."/>
            <person name="Findeiss S."/>
            <person name="Freyhult E."/>
            <person name="Fulton L."/>
            <person name="Fulton R."/>
            <person name="Garcia A.C."/>
            <person name="Gardiner A."/>
            <person name="Garfield D.A."/>
            <person name="Garvin B.E."/>
            <person name="Gibson G."/>
            <person name="Gilbert D."/>
            <person name="Gnerre S."/>
            <person name="Godfrey J."/>
            <person name="Good R."/>
            <person name="Gotea V."/>
            <person name="Gravely B."/>
            <person name="Greenberg A.J."/>
            <person name="Griffiths-Jones S."/>
            <person name="Gross S."/>
            <person name="Guigo R."/>
            <person name="Gustafson E.A."/>
            <person name="Haerty W."/>
            <person name="Hahn M.W."/>
            <person name="Halligan D.L."/>
            <person name="Halpern A.L."/>
            <person name="Halter G.M."/>
            <person name="Han M.V."/>
            <person name="Heger A."/>
            <person name="Hillier L."/>
            <person name="Hinrichs A.S."/>
            <person name="Holmes I."/>
            <person name="Hoskins R.A."/>
            <person name="Hubisz M.J."/>
            <person name="Hultmark D."/>
            <person name="Huntley M.A."/>
            <person name="Jaffe D.B."/>
            <person name="Jagadeeshan S."/>
            <person name="Jeck W.R."/>
            <person name="Johnson J."/>
            <person name="Jones C.D."/>
            <person name="Jordan W.C."/>
            <person name="Karpen G.H."/>
            <person name="Kataoka E."/>
            <person name="Keightley P.D."/>
            <person name="Kheradpour P."/>
            <person name="Kirkness E.F."/>
            <person name="Koerich L.B."/>
            <person name="Kristiansen K."/>
            <person name="Kudrna D."/>
            <person name="Kulathinal R.J."/>
            <person name="Kumar S."/>
            <person name="Kwok R."/>
            <person name="Lander E."/>
            <person name="Langley C.H."/>
            <person name="Lapoint R."/>
            <person name="Lazzaro B.P."/>
            <person name="Lee S.J."/>
            <person name="Levesque L."/>
            <person name="Li R."/>
            <person name="Lin C.F."/>
            <person name="Lin M.F."/>
            <person name="Lindblad-Toh K."/>
            <person name="Llopart A."/>
            <person name="Long M."/>
            <person name="Low L."/>
            <person name="Lozovsky E."/>
            <person name="Lu J."/>
            <person name="Luo M."/>
            <person name="Machado C.A."/>
            <person name="Makalowski W."/>
            <person name="Marzo M."/>
            <person name="Matsuda M."/>
            <person name="Matzkin L."/>
            <person name="McAllister B."/>
            <person name="McBride C.S."/>
            <person name="McKernan B."/>
            <person name="McKernan K."/>
            <person name="Mendez-Lago M."/>
            <person name="Minx P."/>
            <person name="Mollenhauer M.U."/>
            <person name="Montooth K."/>
            <person name="Mount S.M."/>
            <person name="Mu X."/>
            <person name="Myers E."/>
            <person name="Negre B."/>
            <person name="Newfeld S."/>
            <person name="Nielsen R."/>
            <person name="Noor M.A."/>
            <person name="O'Grady P."/>
            <person name="Pachter L."/>
            <person name="Papaceit M."/>
            <person name="Parisi M.J."/>
            <person name="Parisi M."/>
            <person name="Parts L."/>
            <person name="Pedersen J.S."/>
            <person name="Pesole G."/>
            <person name="Phillippy A.M."/>
            <person name="Ponting C.P."/>
            <person name="Pop M."/>
            <person name="Porcelli D."/>
            <person name="Powell J.R."/>
            <person name="Prohaska S."/>
            <person name="Pruitt K."/>
            <person name="Puig M."/>
            <person name="Quesneville H."/>
            <person name="Ram K.R."/>
            <person name="Rand D."/>
            <person name="Rasmussen M.D."/>
            <person name="Reed L.K."/>
            <person name="Reenan R."/>
            <person name="Reily A."/>
            <person name="Remington K.A."/>
            <person name="Rieger T.T."/>
            <person name="Ritchie M.G."/>
            <person name="Robin C."/>
            <person name="Rogers Y.H."/>
            <person name="Rohde C."/>
            <person name="Rozas J."/>
            <person name="Rubenfield M.J."/>
            <person name="Ruiz A."/>
            <person name="Russo S."/>
            <person name="Salzberg S.L."/>
            <person name="Sanchez-Gracia A."/>
            <person name="Saranga D.J."/>
            <person name="Sato H."/>
            <person name="Schaeffer S.W."/>
            <person name="Schatz M.C."/>
            <person name="Schlenke T."/>
            <person name="Schwartz R."/>
            <person name="Segarra C."/>
            <person name="Singh R.S."/>
            <person name="Sirot L."/>
            <person name="Sirota M."/>
            <person name="Sisneros N.B."/>
            <person name="Smith C.D."/>
            <person name="Smith T.F."/>
            <person name="Spieth J."/>
            <person name="Stage D.E."/>
            <person name="Stark A."/>
            <person name="Stephan W."/>
            <person name="Strausberg R.L."/>
            <person name="Strempel S."/>
            <person name="Sturgill D."/>
            <person name="Sutton G."/>
            <person name="Sutton G.G."/>
            <person name="Tao W."/>
            <person name="Teichmann S."/>
            <person name="Tobari Y.N."/>
            <person name="Tomimura Y."/>
            <person name="Tsolas J.M."/>
            <person name="Valente V.L."/>
            <person name="Venter E."/>
            <person name="Venter J.C."/>
            <person name="Vicario S."/>
            <person name="Vieira F.G."/>
            <person name="Vilella A.J."/>
            <person name="Villasante A."/>
            <person name="Walenz B."/>
            <person name="Wang J."/>
            <person name="Wasserman M."/>
            <person name="Watts T."/>
            <person name="Wilson D."/>
            <person name="Wilson R.K."/>
            <person name="Wing R.A."/>
            <person name="Wolfner M.F."/>
            <person name="Wong A."/>
            <person name="Wong G.K."/>
            <person name="Wu C.I."/>
            <person name="Wu G."/>
            <person name="Yamamoto D."/>
            <person name="Yang H.P."/>
            <person name="Yang S.P."/>
            <person name="Yorke J.A."/>
            <person name="Yoshida K."/>
            <person name="Zdobnov E."/>
            <person name="Zhang P."/>
            <person name="Zhang Y."/>
            <person name="Zimin A.V."/>
            <person name="Baldwin J."/>
            <person name="Abdouelleil A."/>
            <person name="Abdulkadir J."/>
            <person name="Abebe A."/>
            <person name="Abera B."/>
            <person name="Abreu J."/>
            <person name="Acer S.C."/>
            <person name="Aftuck L."/>
            <person name="Alexander A."/>
            <person name="An P."/>
            <person name="Anderson E."/>
            <person name="Anderson S."/>
            <person name="Arachi H."/>
            <person name="Azer M."/>
            <person name="Bachantsang P."/>
            <person name="Barry A."/>
            <person name="Bayul T."/>
            <person name="Berlin A."/>
            <person name="Bessette D."/>
            <person name="Bloom T."/>
            <person name="Blye J."/>
            <person name="Boguslavskiy L."/>
            <person name="Bonnet C."/>
            <person name="Boukhgalter B."/>
            <person name="Bourzgui I."/>
            <person name="Brown A."/>
            <person name="Cahill P."/>
            <person name="Channer S."/>
            <person name="Cheshatsang Y."/>
            <person name="Chuda L."/>
            <person name="Citroen M."/>
            <person name="Collymore A."/>
            <person name="Cooke P."/>
            <person name="Costello M."/>
            <person name="D'Aco K."/>
            <person name="Daza R."/>
            <person name="De Haan G."/>
            <person name="DeGray S."/>
            <person name="DeMaso C."/>
            <person name="Dhargay N."/>
            <person name="Dooley K."/>
            <person name="Dooley E."/>
            <person name="Doricent M."/>
            <person name="Dorje P."/>
            <person name="Dorjee K."/>
            <person name="Dupes A."/>
            <person name="Elong R."/>
            <person name="Falk J."/>
            <person name="Farina A."/>
            <person name="Faro S."/>
            <person name="Ferguson D."/>
            <person name="Fisher S."/>
            <person name="Foley C.D."/>
            <person name="Franke A."/>
            <person name="Friedrich D."/>
            <person name="Gadbois L."/>
            <person name="Gearin G."/>
            <person name="Gearin C.R."/>
            <person name="Giannoukos G."/>
            <person name="Goode T."/>
            <person name="Graham J."/>
            <person name="Grandbois E."/>
            <person name="Grewal S."/>
            <person name="Gyaltsen K."/>
            <person name="Hafez N."/>
            <person name="Hagos B."/>
            <person name="Hall J."/>
            <person name="Henson C."/>
            <person name="Hollinger A."/>
            <person name="Honan T."/>
            <person name="Huard M.D."/>
            <person name="Hughes L."/>
            <person name="Hurhula B."/>
            <person name="Husby M.E."/>
            <person name="Kamat A."/>
            <person name="Kanga B."/>
            <person name="Kashin S."/>
            <person name="Khazanovich D."/>
            <person name="Kisner P."/>
            <person name="Lance K."/>
            <person name="Lara M."/>
            <person name="Lee W."/>
            <person name="Lennon N."/>
            <person name="Letendre F."/>
            <person name="LeVine R."/>
            <person name="Lipovsky A."/>
            <person name="Liu X."/>
            <person name="Liu J."/>
            <person name="Liu S."/>
            <person name="Lokyitsang T."/>
            <person name="Lokyitsang Y."/>
            <person name="Lubonja R."/>
            <person name="Lui A."/>
            <person name="MacDonald P."/>
            <person name="Magnisalis V."/>
            <person name="Maru K."/>
            <person name="Matthews C."/>
            <person name="McCusker W."/>
            <person name="McDonough S."/>
            <person name="Mehta T."/>
            <person name="Meldrim J."/>
            <person name="Meneus L."/>
            <person name="Mihai O."/>
            <person name="Mihalev A."/>
            <person name="Mihova T."/>
            <person name="Mittelman R."/>
            <person name="Mlenga V."/>
            <person name="Montmayeur A."/>
            <person name="Mulrain L."/>
            <person name="Navidi A."/>
            <person name="Naylor J."/>
            <person name="Negash T."/>
            <person name="Nguyen T."/>
            <person name="Nguyen N."/>
            <person name="Nicol R."/>
            <person name="Norbu C."/>
            <person name="Norbu N."/>
            <person name="Novod N."/>
            <person name="O'Neill B."/>
            <person name="Osman S."/>
            <person name="Markiewicz E."/>
            <person name="Oyono O.L."/>
            <person name="Patti C."/>
            <person name="Phunkhang P."/>
            <person name="Pierre F."/>
            <person name="Priest M."/>
            <person name="Raghuraman S."/>
            <person name="Rege F."/>
            <person name="Reyes R."/>
            <person name="Rise C."/>
            <person name="Rogov P."/>
            <person name="Ross K."/>
            <person name="Ryan E."/>
            <person name="Settipalli S."/>
            <person name="Shea T."/>
            <person name="Sherpa N."/>
            <person name="Shi L."/>
            <person name="Shih D."/>
            <person name="Sparrow T."/>
            <person name="Spaulding J."/>
            <person name="Stalker J."/>
            <person name="Stange-Thomann N."/>
            <person name="Stavropoulos S."/>
            <person name="Stone C."/>
            <person name="Strader C."/>
            <person name="Tesfaye S."/>
            <person name="Thomson T."/>
            <person name="Thoulutsang Y."/>
            <person name="Thoulutsang D."/>
            <person name="Topham K."/>
            <person name="Topping I."/>
            <person name="Tsamla T."/>
            <person name="Vassiliev H."/>
            <person name="Vo A."/>
            <person name="Wangchuk T."/>
            <person name="Wangdi T."/>
            <person name="Weiand M."/>
            <person name="Wilkinson J."/>
            <person name="Wilson A."/>
            <person name="Yadav S."/>
            <person name="Young G."/>
            <person name="Yu Q."/>
            <person name="Zembek L."/>
            <person name="Zhong D."/>
            <person name="Zimmer A."/>
            <person name="Zwirko Z."/>
            <person name="Jaffe D.B."/>
            <person name="Alvarez P."/>
            <person name="Brockman W."/>
            <person name="Butler J."/>
            <person name="Chin C."/>
            <person name="Gnerre S."/>
            <person name="Grabherr M."/>
            <person name="Kleber M."/>
            <person name="Mauceli E."/>
            <person name="MacCallum I."/>
        </authorList>
    </citation>
    <scope>NUCLEOTIDE SEQUENCE [LARGE SCALE GENOMIC DNA]</scope>
    <source>
        <strain evidence="4">Tai18E2 / Tucson 14021-0261.01</strain>
    </source>
</reference>
<sequence length="582" mass="63467">MRILWIAAISVSWQFSDAHFFMPNFLCIPPFVAINGSCLIPPITKPLIPPCLKNPQNLNLFPENRKIVTVSPWNFLPEDDDSIGKNISEDKEPSLPIKVPVKPITQNSPSAGAVEGGNKHQRLKPSVPANKLPIETSVNPSNPEPKETIIRKPEESNQNKSNPGQVPNESKHPEKGSNTGSKLKPIPGTRPGNPSMNPKISQTHELGIGILPSKKPTKIPLPPALPSDLRLPKDPSMPDTVPVTDLTIPDADKLTDGILPSIDLPRDLLTPEVPSNPKEISKIEPTNPIIPDTDEIINRLLPSERPNQIQLPGIPGSKPPMLPKIAKPDHLINGKLPSRDSIGKQHPSKNRKTPNTDEVNRLLPSERPNQITLPGITGVGSETQPKVPPLPVTDNLVDPLKPPKIPLHKIPGSKPPMLPKIPNTEHLINGKLPSGDLIGKQHPSINPKIPDDNEVINGLLPYERPNQIQLPGITGVGSGTQLIDPTLPGTDNSEDLLKPPGIPPLEMPGSNQQIHPKIPKTDHLINGELPSADLIAKPDPPKINLPGMPKIIDPKIPKMIRPEDLYPKEINIYQLLPKDIFY</sequence>
<feature type="region of interest" description="Disordered" evidence="1">
    <location>
        <begin position="330"/>
        <end position="388"/>
    </location>
</feature>
<dbReference type="Proteomes" id="UP000002282">
    <property type="component" value="Chromosome 2R"/>
</dbReference>